<dbReference type="Pfam" id="PF25876">
    <property type="entry name" value="HH_MFP_RND"/>
    <property type="match status" value="1"/>
</dbReference>
<keyword evidence="3" id="KW-0732">Signal</keyword>
<evidence type="ECO:0000259" key="4">
    <source>
        <dbReference type="Pfam" id="PF25876"/>
    </source>
</evidence>
<feature type="chain" id="PRO_5010252967" evidence="3">
    <location>
        <begin position="20"/>
        <end position="376"/>
    </location>
</feature>
<keyword evidence="8" id="KW-1185">Reference proteome</keyword>
<dbReference type="GO" id="GO:1990281">
    <property type="term" value="C:efflux pump complex"/>
    <property type="evidence" value="ECO:0007669"/>
    <property type="project" value="TreeGrafter"/>
</dbReference>
<dbReference type="STRING" id="1429083.GCA_001885685_02930"/>
<name>A0A1H7GRK4_9GAMM</name>
<dbReference type="Gene3D" id="1.10.287.470">
    <property type="entry name" value="Helix hairpin bin"/>
    <property type="match status" value="1"/>
</dbReference>
<feature type="domain" description="YknX-like C-terminal permuted SH3-like" evidence="6">
    <location>
        <begin position="287"/>
        <end position="356"/>
    </location>
</feature>
<keyword evidence="2" id="KW-0175">Coiled coil</keyword>
<proteinExistence type="inferred from homology"/>
<feature type="signal peptide" evidence="3">
    <location>
        <begin position="1"/>
        <end position="19"/>
    </location>
</feature>
<reference evidence="7 8" key="1">
    <citation type="submission" date="2016-10" db="EMBL/GenBank/DDBJ databases">
        <authorList>
            <person name="de Groot N.N."/>
        </authorList>
    </citation>
    <scope>NUCLEOTIDE SEQUENCE [LARGE SCALE GENOMIC DNA]</scope>
    <source>
        <strain evidence="7 8">JCM 19513</strain>
    </source>
</reference>
<evidence type="ECO:0000313" key="7">
    <source>
        <dbReference type="EMBL" id="SEK40664.1"/>
    </source>
</evidence>
<dbReference type="Pfam" id="PF25989">
    <property type="entry name" value="YknX_C"/>
    <property type="match status" value="1"/>
</dbReference>
<evidence type="ECO:0000259" key="6">
    <source>
        <dbReference type="Pfam" id="PF25989"/>
    </source>
</evidence>
<protein>
    <submittedName>
        <fullName evidence="7">Membrane fusion protein, multidrug efflux system</fullName>
    </submittedName>
</protein>
<dbReference type="PROSITE" id="PS51257">
    <property type="entry name" value="PROKAR_LIPOPROTEIN"/>
    <property type="match status" value="1"/>
</dbReference>
<evidence type="ECO:0000256" key="3">
    <source>
        <dbReference type="SAM" id="SignalP"/>
    </source>
</evidence>
<dbReference type="EMBL" id="FOAS01000002">
    <property type="protein sequence ID" value="SEK40664.1"/>
    <property type="molecule type" value="Genomic_DNA"/>
</dbReference>
<organism evidence="7 8">
    <name type="scientific">Atopomonas hussainii</name>
    <dbReference type="NCBI Taxonomy" id="1429083"/>
    <lineage>
        <taxon>Bacteria</taxon>
        <taxon>Pseudomonadati</taxon>
        <taxon>Pseudomonadota</taxon>
        <taxon>Gammaproteobacteria</taxon>
        <taxon>Pseudomonadales</taxon>
        <taxon>Pseudomonadaceae</taxon>
        <taxon>Atopomonas</taxon>
    </lineage>
</organism>
<gene>
    <name evidence="7" type="ORF">SAMN05216214_102164</name>
</gene>
<feature type="domain" description="CusB-like beta-barrel" evidence="5">
    <location>
        <begin position="209"/>
        <end position="268"/>
    </location>
</feature>
<feature type="domain" description="Multidrug resistance protein MdtA-like alpha-helical hairpin" evidence="4">
    <location>
        <begin position="102"/>
        <end position="171"/>
    </location>
</feature>
<accession>A0A1H7GRK4</accession>
<evidence type="ECO:0000313" key="8">
    <source>
        <dbReference type="Proteomes" id="UP000185766"/>
    </source>
</evidence>
<evidence type="ECO:0000256" key="1">
    <source>
        <dbReference type="ARBA" id="ARBA00009477"/>
    </source>
</evidence>
<dbReference type="AlphaFoldDB" id="A0A1H7GRK4"/>
<dbReference type="InterPro" id="IPR058637">
    <property type="entry name" value="YknX-like_C"/>
</dbReference>
<dbReference type="NCBIfam" id="TIGR01730">
    <property type="entry name" value="RND_mfp"/>
    <property type="match status" value="1"/>
</dbReference>
<dbReference type="RefSeq" id="WP_074864709.1">
    <property type="nucleotide sequence ID" value="NZ_FOAS01000002.1"/>
</dbReference>
<feature type="coiled-coil region" evidence="2">
    <location>
        <begin position="95"/>
        <end position="167"/>
    </location>
</feature>
<dbReference type="PANTHER" id="PTHR30469">
    <property type="entry name" value="MULTIDRUG RESISTANCE PROTEIN MDTA"/>
    <property type="match status" value="1"/>
</dbReference>
<dbReference type="Gene3D" id="2.40.50.100">
    <property type="match status" value="1"/>
</dbReference>
<dbReference type="PANTHER" id="PTHR30469:SF15">
    <property type="entry name" value="HLYD FAMILY OF SECRETION PROTEINS"/>
    <property type="match status" value="1"/>
</dbReference>
<dbReference type="SUPFAM" id="SSF111369">
    <property type="entry name" value="HlyD-like secretion proteins"/>
    <property type="match status" value="1"/>
</dbReference>
<dbReference type="InterPro" id="IPR058624">
    <property type="entry name" value="MdtA-like_HH"/>
</dbReference>
<dbReference type="InterPro" id="IPR058792">
    <property type="entry name" value="Beta-barrel_RND_2"/>
</dbReference>
<dbReference type="InterPro" id="IPR006143">
    <property type="entry name" value="RND_pump_MFP"/>
</dbReference>
<evidence type="ECO:0000256" key="2">
    <source>
        <dbReference type="SAM" id="Coils"/>
    </source>
</evidence>
<dbReference type="Gene3D" id="2.40.30.170">
    <property type="match status" value="1"/>
</dbReference>
<dbReference type="Gene3D" id="2.40.420.20">
    <property type="match status" value="1"/>
</dbReference>
<dbReference type="GO" id="GO:0015562">
    <property type="term" value="F:efflux transmembrane transporter activity"/>
    <property type="evidence" value="ECO:0007669"/>
    <property type="project" value="TreeGrafter"/>
</dbReference>
<comment type="similarity">
    <text evidence="1">Belongs to the membrane fusion protein (MFP) (TC 8.A.1) family.</text>
</comment>
<dbReference type="Proteomes" id="UP000185766">
    <property type="component" value="Unassembled WGS sequence"/>
</dbReference>
<dbReference type="Pfam" id="PF25954">
    <property type="entry name" value="Beta-barrel_RND_2"/>
    <property type="match status" value="1"/>
</dbReference>
<sequence>MFKSMLPRLAKAGAVTSLALLVAACGQEEVVEKQVRPAIFVQPVPSGGVLETYPGEVRARYEPELAFRIGGKVARRLVEVGERVKKDQPLAELSAEDVNLRLQAAQAQLAAAEADMSLARSERDRYGKLVSRQLVSRSQFENAENVYKAAAARVKQMRAELDVAKNQNDYAILRSPSDGVISRRLVESGQVVGAGQTVFTLATDGEREVSINLPEQGIEAFKLGQEVGVELWTKPGKRFIGKLRELAPAADPVTRTYAARVAFSDNQVPAELGQSARVYFLIGESAGLAVPLSAVSAEEGAAYVFVLDAQTSTVKKTPVRLGAFSERLVPVLEGLSAADYVVAAGVQLLRDGLEVKPIDRENRPLNVSGPATVGEE</sequence>
<evidence type="ECO:0000259" key="5">
    <source>
        <dbReference type="Pfam" id="PF25954"/>
    </source>
</evidence>